<dbReference type="InterPro" id="IPR014782">
    <property type="entry name" value="Peptidase_M1_dom"/>
</dbReference>
<dbReference type="FunFam" id="3.30.2010.30:FF:000001">
    <property type="entry name" value="Leukotriene A(4) hydrolase"/>
    <property type="match status" value="1"/>
</dbReference>
<dbReference type="Proteomes" id="UP000245884">
    <property type="component" value="Unassembled WGS sequence"/>
</dbReference>
<dbReference type="AlphaFoldDB" id="A0A316UT41"/>
<evidence type="ECO:0000259" key="13">
    <source>
        <dbReference type="SMART" id="SM01263"/>
    </source>
</evidence>
<dbReference type="GO" id="GO:0005829">
    <property type="term" value="C:cytosol"/>
    <property type="evidence" value="ECO:0007669"/>
    <property type="project" value="TreeGrafter"/>
</dbReference>
<evidence type="ECO:0000256" key="9">
    <source>
        <dbReference type="PIRSR" id="PIRSR634015-1"/>
    </source>
</evidence>
<dbReference type="Pfam" id="PF17900">
    <property type="entry name" value="Peptidase_M1_N"/>
    <property type="match status" value="1"/>
</dbReference>
<dbReference type="InterPro" id="IPR038502">
    <property type="entry name" value="M1_LTA-4_hydro/amino_C_sf"/>
</dbReference>
<dbReference type="Pfam" id="PF09127">
    <property type="entry name" value="Leuk-A4-hydro_C"/>
    <property type="match status" value="1"/>
</dbReference>
<evidence type="ECO:0000256" key="11">
    <source>
        <dbReference type="PIRSR" id="PIRSR634015-3"/>
    </source>
</evidence>
<accession>A0A316UT41</accession>
<dbReference type="InterPro" id="IPR042097">
    <property type="entry name" value="Aminopeptidase_N-like_N_sf"/>
</dbReference>
<evidence type="ECO:0000256" key="10">
    <source>
        <dbReference type="PIRSR" id="PIRSR634015-2"/>
    </source>
</evidence>
<keyword evidence="3" id="KW-0963">Cytoplasm</keyword>
<evidence type="ECO:0000256" key="12">
    <source>
        <dbReference type="SAM" id="MobiDB-lite"/>
    </source>
</evidence>
<evidence type="ECO:0000256" key="1">
    <source>
        <dbReference type="ARBA" id="ARBA00004496"/>
    </source>
</evidence>
<evidence type="ECO:0000256" key="4">
    <source>
        <dbReference type="ARBA" id="ARBA00022670"/>
    </source>
</evidence>
<feature type="region of interest" description="Disordered" evidence="12">
    <location>
        <begin position="665"/>
        <end position="685"/>
    </location>
</feature>
<feature type="binding site" evidence="10">
    <location>
        <begin position="616"/>
        <end position="618"/>
    </location>
    <ligand>
        <name>a peptide</name>
        <dbReference type="ChEBI" id="CHEBI:60466"/>
    </ligand>
</feature>
<dbReference type="InterPro" id="IPR015211">
    <property type="entry name" value="Peptidase_M1_C"/>
</dbReference>
<evidence type="ECO:0000313" key="14">
    <source>
        <dbReference type="EMBL" id="PWN27501.1"/>
    </source>
</evidence>
<feature type="binding site" evidence="11">
    <location>
        <position position="335"/>
    </location>
    <ligand>
        <name>Zn(2+)</name>
        <dbReference type="ChEBI" id="CHEBI:29105"/>
        <note>catalytic</note>
    </ligand>
</feature>
<gene>
    <name evidence="14" type="ORF">BDZ90DRAFT_220353</name>
</gene>
<protein>
    <submittedName>
        <fullName evidence="14">Zincin</fullName>
    </submittedName>
</protein>
<comment type="similarity">
    <text evidence="2">Belongs to the peptidase M1 family.</text>
</comment>
<reference evidence="14 15" key="1">
    <citation type="journal article" date="2018" name="Mol. Biol. Evol.">
        <title>Broad Genomic Sampling Reveals a Smut Pathogenic Ancestry of the Fungal Clade Ustilaginomycotina.</title>
        <authorList>
            <person name="Kijpornyongpan T."/>
            <person name="Mondo S.J."/>
            <person name="Barry K."/>
            <person name="Sandor L."/>
            <person name="Lee J."/>
            <person name="Lipzen A."/>
            <person name="Pangilinan J."/>
            <person name="LaButti K."/>
            <person name="Hainaut M."/>
            <person name="Henrissat B."/>
            <person name="Grigoriev I.V."/>
            <person name="Spatafora J.W."/>
            <person name="Aime M.C."/>
        </authorList>
    </citation>
    <scope>NUCLEOTIDE SEQUENCE [LARGE SCALE GENOMIC DNA]</scope>
    <source>
        <strain evidence="14 15">MCA 5214</strain>
    </source>
</reference>
<evidence type="ECO:0000313" key="15">
    <source>
        <dbReference type="Proteomes" id="UP000245884"/>
    </source>
</evidence>
<keyword evidence="7 11" id="KW-0862">Zinc</keyword>
<feature type="domain" description="Peptidase M1 leukotriene A4 hydrolase/aminopeptidase C-terminal" evidence="13">
    <location>
        <begin position="508"/>
        <end position="658"/>
    </location>
</feature>
<dbReference type="PANTHER" id="PTHR45726:SF3">
    <property type="entry name" value="LEUKOTRIENE A-4 HYDROLASE"/>
    <property type="match status" value="1"/>
</dbReference>
<evidence type="ECO:0000256" key="3">
    <source>
        <dbReference type="ARBA" id="ARBA00022490"/>
    </source>
</evidence>
<dbReference type="CDD" id="cd09599">
    <property type="entry name" value="M1_LTA4H"/>
    <property type="match status" value="1"/>
</dbReference>
<feature type="active site" description="Proton acceptor" evidence="9">
    <location>
        <position position="332"/>
    </location>
</feature>
<proteinExistence type="inferred from homology"/>
<feature type="binding site" evidence="11">
    <location>
        <position position="331"/>
    </location>
    <ligand>
        <name>Zn(2+)</name>
        <dbReference type="ChEBI" id="CHEBI:29105"/>
        <note>catalytic</note>
    </ligand>
</feature>
<dbReference type="GO" id="GO:0008237">
    <property type="term" value="F:metallopeptidase activity"/>
    <property type="evidence" value="ECO:0007669"/>
    <property type="project" value="UniProtKB-KW"/>
</dbReference>
<dbReference type="RefSeq" id="XP_025362113.1">
    <property type="nucleotide sequence ID" value="XM_025504432.1"/>
</dbReference>
<feature type="binding site" evidence="10">
    <location>
        <begin position="158"/>
        <end position="160"/>
    </location>
    <ligand>
        <name>a peptide</name>
        <dbReference type="ChEBI" id="CHEBI:60466"/>
    </ligand>
</feature>
<dbReference type="SMART" id="SM01263">
    <property type="entry name" value="Leuk-A4-hydro_C"/>
    <property type="match status" value="1"/>
</dbReference>
<dbReference type="GO" id="GO:0006508">
    <property type="term" value="P:proteolysis"/>
    <property type="evidence" value="ECO:0007669"/>
    <property type="project" value="UniProtKB-KW"/>
</dbReference>
<organism evidence="14 15">
    <name type="scientific">Jaminaea rosea</name>
    <dbReference type="NCBI Taxonomy" id="1569628"/>
    <lineage>
        <taxon>Eukaryota</taxon>
        <taxon>Fungi</taxon>
        <taxon>Dikarya</taxon>
        <taxon>Basidiomycota</taxon>
        <taxon>Ustilaginomycotina</taxon>
        <taxon>Exobasidiomycetes</taxon>
        <taxon>Microstromatales</taxon>
        <taxon>Microstromatales incertae sedis</taxon>
        <taxon>Jaminaea</taxon>
    </lineage>
</organism>
<dbReference type="Gene3D" id="2.60.40.1730">
    <property type="entry name" value="tricorn interacting facor f3 domain"/>
    <property type="match status" value="1"/>
</dbReference>
<evidence type="ECO:0000256" key="7">
    <source>
        <dbReference type="ARBA" id="ARBA00022833"/>
    </source>
</evidence>
<dbReference type="PANTHER" id="PTHR45726">
    <property type="entry name" value="LEUKOTRIENE A-4 HYDROLASE"/>
    <property type="match status" value="1"/>
</dbReference>
<dbReference type="InterPro" id="IPR016024">
    <property type="entry name" value="ARM-type_fold"/>
</dbReference>
<evidence type="ECO:0000256" key="8">
    <source>
        <dbReference type="ARBA" id="ARBA00023049"/>
    </source>
</evidence>
<dbReference type="Gene3D" id="1.25.40.320">
    <property type="entry name" value="Peptidase M1, leukotriene A4 hydrolase/aminopeptidase C-terminal domain"/>
    <property type="match status" value="1"/>
</dbReference>
<dbReference type="InterPro" id="IPR034015">
    <property type="entry name" value="M1_LTA4H"/>
</dbReference>
<dbReference type="GeneID" id="37026255"/>
<dbReference type="SUPFAM" id="SSF63737">
    <property type="entry name" value="Leukotriene A4 hydrolase N-terminal domain"/>
    <property type="match status" value="1"/>
</dbReference>
<dbReference type="InterPro" id="IPR049980">
    <property type="entry name" value="LTA4H_cat"/>
</dbReference>
<evidence type="ECO:0000256" key="6">
    <source>
        <dbReference type="ARBA" id="ARBA00022801"/>
    </source>
</evidence>
<name>A0A316UT41_9BASI</name>
<dbReference type="SUPFAM" id="SSF48371">
    <property type="entry name" value="ARM repeat"/>
    <property type="match status" value="1"/>
</dbReference>
<feature type="binding site" evidence="10">
    <location>
        <begin position="302"/>
        <end position="307"/>
    </location>
    <ligand>
        <name>a peptide</name>
        <dbReference type="ChEBI" id="CHEBI:60466"/>
    </ligand>
</feature>
<feature type="active site" description="Proton donor" evidence="9">
    <location>
        <position position="424"/>
    </location>
</feature>
<keyword evidence="8" id="KW-0482">Metalloprotease</keyword>
<sequence length="737" mass="82544">MVSAAPFTAPSPYTPPSNLSAPPIREPSDIHTTASISTFRPRHLHLDWSIDWEAKTIAGSVEHTLTPLKDGETSLTFDASYLEIRSVELADGTKLQHELKPRHGSLGNPLVVTLPSPAASNSELKVRIHYSTTTDCTALGWLAKEQTSAKSAPFLYSQCQAIHCRSLVPIFDSPWWKITYTANVRSKYPVLMSALPVDPKDPSKFLEPATPHDAIEHPEQERTYAFSQPVHIPSYLIAIVAGHLEFASLGPRTGVWAEKPDLARAKWEFERDAEPYLTALEDMVSPYSWTRYDSVVLPPSFPYGGMENANMTTLTPALVVGDRSQCNVLLHELSHSWSGNLTSCGDWTSFWLNEGINVYLERLALQYVNGPKEGPAHRGFSYIIGHKALVDARKQYTDTPRFQRLVPVFKGGEDPDDAFSSIPYEAGSNLILHLEQTVGGLDIFLPFIKSYFKTFYDRSVVTQDFLDHLFAFYSNSSEITEKLKKVDWEAWLHGEGVALPVKMEYNDTLARQSFALADRWSQVVSSGSDPSSAGFKSSDVSSFDTDQIVVFLERLHDDPNAHVTEKYSKYLDEVYGMTSKQGNNGEVMLRFFAVALEDEKSSYTQQAASWVAKQGRMKYNRPTYRALYRINPELARKTFLENKGFYHPIAASMIEKVSRARRTLRPVDHPAGSSPNTASGERARADDARALLSLSSRRTLGWHEGKHVALSFVKREANANHHLPCLLSRALTRLAFH</sequence>
<dbReference type="GO" id="GO:0004301">
    <property type="term" value="F:epoxide hydrolase activity"/>
    <property type="evidence" value="ECO:0007669"/>
    <property type="project" value="TreeGrafter"/>
</dbReference>
<dbReference type="Pfam" id="PF01433">
    <property type="entry name" value="Peptidase_M1"/>
    <property type="match status" value="1"/>
</dbReference>
<evidence type="ECO:0000256" key="5">
    <source>
        <dbReference type="ARBA" id="ARBA00022723"/>
    </source>
</evidence>
<feature type="region of interest" description="Disordered" evidence="12">
    <location>
        <begin position="1"/>
        <end position="28"/>
    </location>
</feature>
<dbReference type="STRING" id="1569628.A0A316UT41"/>
<dbReference type="PRINTS" id="PR00756">
    <property type="entry name" value="ALADIPTASE"/>
</dbReference>
<dbReference type="InterPro" id="IPR001930">
    <property type="entry name" value="Peptidase_M1"/>
</dbReference>
<dbReference type="InterPro" id="IPR027268">
    <property type="entry name" value="Peptidase_M4/M1_CTD_sf"/>
</dbReference>
<dbReference type="EMBL" id="KZ819668">
    <property type="protein sequence ID" value="PWN27501.1"/>
    <property type="molecule type" value="Genomic_DNA"/>
</dbReference>
<dbReference type="InterPro" id="IPR045357">
    <property type="entry name" value="Aminopeptidase_N-like_N"/>
</dbReference>
<dbReference type="FunFam" id="2.60.40.1730:FF:000004">
    <property type="entry name" value="Leukotriene A(4) hydrolase"/>
    <property type="match status" value="1"/>
</dbReference>
<dbReference type="GO" id="GO:0008270">
    <property type="term" value="F:zinc ion binding"/>
    <property type="evidence" value="ECO:0007669"/>
    <property type="project" value="InterPro"/>
</dbReference>
<keyword evidence="15" id="KW-1185">Reference proteome</keyword>
<comment type="subcellular location">
    <subcellularLocation>
        <location evidence="1">Cytoplasm</location>
    </subcellularLocation>
</comment>
<comment type="cofactor">
    <cofactor evidence="11">
        <name>Zn(2+)</name>
        <dbReference type="ChEBI" id="CHEBI:29105"/>
    </cofactor>
    <text evidence="11">Binds 1 zinc ion per subunit.</text>
</comment>
<dbReference type="Gene3D" id="3.30.2010.30">
    <property type="match status" value="1"/>
</dbReference>
<keyword evidence="5 11" id="KW-0479">Metal-binding</keyword>
<dbReference type="OrthoDB" id="79562at2759"/>
<dbReference type="SUPFAM" id="SSF55486">
    <property type="entry name" value="Metalloproteases ('zincins'), catalytic domain"/>
    <property type="match status" value="1"/>
</dbReference>
<dbReference type="Gene3D" id="1.10.390.10">
    <property type="entry name" value="Neutral Protease Domain 2"/>
    <property type="match status" value="1"/>
</dbReference>
<evidence type="ECO:0000256" key="2">
    <source>
        <dbReference type="ARBA" id="ARBA00010136"/>
    </source>
</evidence>
<keyword evidence="4" id="KW-0645">Protease</keyword>
<keyword evidence="6" id="KW-0378">Hydrolase</keyword>
<feature type="binding site" evidence="11">
    <location>
        <position position="354"/>
    </location>
    <ligand>
        <name>Zn(2+)</name>
        <dbReference type="ChEBI" id="CHEBI:29105"/>
        <note>catalytic</note>
    </ligand>
</feature>
<dbReference type="GO" id="GO:0004177">
    <property type="term" value="F:aminopeptidase activity"/>
    <property type="evidence" value="ECO:0007669"/>
    <property type="project" value="TreeGrafter"/>
</dbReference>